<evidence type="ECO:0000313" key="1">
    <source>
        <dbReference type="EMBL" id="ORY77214.1"/>
    </source>
</evidence>
<name>A0A1Y2F139_9BASI</name>
<protein>
    <submittedName>
        <fullName evidence="1">Uncharacterized protein</fullName>
    </submittedName>
</protein>
<organism evidence="1 2">
    <name type="scientific">Leucosporidium creatinivorum</name>
    <dbReference type="NCBI Taxonomy" id="106004"/>
    <lineage>
        <taxon>Eukaryota</taxon>
        <taxon>Fungi</taxon>
        <taxon>Dikarya</taxon>
        <taxon>Basidiomycota</taxon>
        <taxon>Pucciniomycotina</taxon>
        <taxon>Microbotryomycetes</taxon>
        <taxon>Leucosporidiales</taxon>
        <taxon>Leucosporidium</taxon>
    </lineage>
</organism>
<dbReference type="EMBL" id="MCGR01000032">
    <property type="protein sequence ID" value="ORY77214.1"/>
    <property type="molecule type" value="Genomic_DNA"/>
</dbReference>
<evidence type="ECO:0000313" key="2">
    <source>
        <dbReference type="Proteomes" id="UP000193467"/>
    </source>
</evidence>
<keyword evidence="2" id="KW-1185">Reference proteome</keyword>
<sequence>MPLSYDTVAAVLASHTADQAFPLPPLPITRDNGILMYRVAEAVAHAFLGEGNGQPPLLPGASAGAQHFAKDVIANAEPAIRRLEGLAPHVKAFKGVAEEAFLSTFGGPDGHENRRPLIKLLFNAEGEQACYNFIKNVVTRMLHASSELNSVDKRLFIGFRDFHLNSSTAWLRAKTLLAARDYARGRVKGPLCLPTRSRDLQREPPFGDG</sequence>
<gene>
    <name evidence="1" type="ORF">BCR35DRAFT_305498</name>
</gene>
<dbReference type="AlphaFoldDB" id="A0A1Y2F139"/>
<proteinExistence type="predicted"/>
<dbReference type="InParanoid" id="A0A1Y2F139"/>
<comment type="caution">
    <text evidence="1">The sequence shown here is derived from an EMBL/GenBank/DDBJ whole genome shotgun (WGS) entry which is preliminary data.</text>
</comment>
<dbReference type="Proteomes" id="UP000193467">
    <property type="component" value="Unassembled WGS sequence"/>
</dbReference>
<reference evidence="1 2" key="1">
    <citation type="submission" date="2016-07" db="EMBL/GenBank/DDBJ databases">
        <title>Pervasive Adenine N6-methylation of Active Genes in Fungi.</title>
        <authorList>
            <consortium name="DOE Joint Genome Institute"/>
            <person name="Mondo S.J."/>
            <person name="Dannebaum R.O."/>
            <person name="Kuo R.C."/>
            <person name="Labutti K."/>
            <person name="Haridas S."/>
            <person name="Kuo A."/>
            <person name="Salamov A."/>
            <person name="Ahrendt S.R."/>
            <person name="Lipzen A."/>
            <person name="Sullivan W."/>
            <person name="Andreopoulos W.B."/>
            <person name="Clum A."/>
            <person name="Lindquist E."/>
            <person name="Daum C."/>
            <person name="Ramamoorthy G.K."/>
            <person name="Gryganskyi A."/>
            <person name="Culley D."/>
            <person name="Magnuson J.K."/>
            <person name="James T.Y."/>
            <person name="O'Malley M.A."/>
            <person name="Stajich J.E."/>
            <person name="Spatafora J.W."/>
            <person name="Visel A."/>
            <person name="Grigoriev I.V."/>
        </authorList>
    </citation>
    <scope>NUCLEOTIDE SEQUENCE [LARGE SCALE GENOMIC DNA]</scope>
    <source>
        <strain evidence="1 2">62-1032</strain>
    </source>
</reference>
<accession>A0A1Y2F139</accession>